<evidence type="ECO:0008006" key="10">
    <source>
        <dbReference type="Google" id="ProtNLM"/>
    </source>
</evidence>
<feature type="compositionally biased region" description="Acidic residues" evidence="7">
    <location>
        <begin position="300"/>
        <end position="309"/>
    </location>
</feature>
<comment type="subcellular location">
    <subcellularLocation>
        <location evidence="1">Nucleus</location>
    </subcellularLocation>
</comment>
<evidence type="ECO:0000256" key="7">
    <source>
        <dbReference type="SAM" id="MobiDB-lite"/>
    </source>
</evidence>
<gene>
    <name evidence="8" type="ORF">DSTB1V02_LOCUS1863</name>
</gene>
<comment type="similarity">
    <text evidence="2">Belongs to the fl(2)d family.</text>
</comment>
<evidence type="ECO:0000313" key="8">
    <source>
        <dbReference type="EMBL" id="CAD7241885.1"/>
    </source>
</evidence>
<name>A0A7R8X793_9CRUS</name>
<evidence type="ECO:0000313" key="9">
    <source>
        <dbReference type="Proteomes" id="UP000677054"/>
    </source>
</evidence>
<evidence type="ECO:0000256" key="3">
    <source>
        <dbReference type="ARBA" id="ARBA00022664"/>
    </source>
</evidence>
<feature type="region of interest" description="Disordered" evidence="7">
    <location>
        <begin position="253"/>
        <end position="375"/>
    </location>
</feature>
<dbReference type="GO" id="GO:0005634">
    <property type="term" value="C:nucleus"/>
    <property type="evidence" value="ECO:0007669"/>
    <property type="project" value="UniProtKB-SubCell"/>
</dbReference>
<dbReference type="InterPro" id="IPR033757">
    <property type="entry name" value="WTAP"/>
</dbReference>
<dbReference type="AlphaFoldDB" id="A0A7R8X793"/>
<dbReference type="PANTHER" id="PTHR15217:SF0">
    <property type="entry name" value="PRE-MRNA-SPLICING REGULATOR WTAP"/>
    <property type="match status" value="1"/>
</dbReference>
<dbReference type="PANTHER" id="PTHR15217">
    <property type="entry name" value="WILMS' TUMOR 1-ASSOCIATING PROTEIN"/>
    <property type="match status" value="1"/>
</dbReference>
<dbReference type="Proteomes" id="UP000677054">
    <property type="component" value="Unassembled WGS sequence"/>
</dbReference>
<evidence type="ECO:0000256" key="4">
    <source>
        <dbReference type="ARBA" id="ARBA00023187"/>
    </source>
</evidence>
<dbReference type="GO" id="GO:0008380">
    <property type="term" value="P:RNA splicing"/>
    <property type="evidence" value="ECO:0007669"/>
    <property type="project" value="UniProtKB-KW"/>
</dbReference>
<keyword evidence="3" id="KW-0507">mRNA processing</keyword>
<reference evidence="8" key="1">
    <citation type="submission" date="2020-11" db="EMBL/GenBank/DDBJ databases">
        <authorList>
            <person name="Tran Van P."/>
        </authorList>
    </citation>
    <scope>NUCLEOTIDE SEQUENCE</scope>
</reference>
<accession>A0A7R8X793</accession>
<feature type="compositionally biased region" description="Acidic residues" evidence="7">
    <location>
        <begin position="321"/>
        <end position="339"/>
    </location>
</feature>
<feature type="compositionally biased region" description="Polar residues" evidence="7">
    <location>
        <begin position="472"/>
        <end position="493"/>
    </location>
</feature>
<dbReference type="EMBL" id="LR899708">
    <property type="protein sequence ID" value="CAD7241885.1"/>
    <property type="molecule type" value="Genomic_DNA"/>
</dbReference>
<evidence type="ECO:0000256" key="5">
    <source>
        <dbReference type="ARBA" id="ARBA00023242"/>
    </source>
</evidence>
<evidence type="ECO:0000256" key="2">
    <source>
        <dbReference type="ARBA" id="ARBA00010313"/>
    </source>
</evidence>
<feature type="compositionally biased region" description="Low complexity" evidence="7">
    <location>
        <begin position="428"/>
        <end position="442"/>
    </location>
</feature>
<feature type="compositionally biased region" description="Acidic residues" evidence="7">
    <location>
        <begin position="348"/>
        <end position="360"/>
    </location>
</feature>
<protein>
    <recommendedName>
        <fullName evidence="10">Pre-mRNA-splicing regulator female-lethal(2)D</fullName>
    </recommendedName>
</protein>
<evidence type="ECO:0000256" key="6">
    <source>
        <dbReference type="SAM" id="Coils"/>
    </source>
</evidence>
<dbReference type="GO" id="GO:0006397">
    <property type="term" value="P:mRNA processing"/>
    <property type="evidence" value="ECO:0007669"/>
    <property type="project" value="UniProtKB-KW"/>
</dbReference>
<organism evidence="8">
    <name type="scientific">Darwinula stevensoni</name>
    <dbReference type="NCBI Taxonomy" id="69355"/>
    <lineage>
        <taxon>Eukaryota</taxon>
        <taxon>Metazoa</taxon>
        <taxon>Ecdysozoa</taxon>
        <taxon>Arthropoda</taxon>
        <taxon>Crustacea</taxon>
        <taxon>Oligostraca</taxon>
        <taxon>Ostracoda</taxon>
        <taxon>Podocopa</taxon>
        <taxon>Podocopida</taxon>
        <taxon>Darwinulocopina</taxon>
        <taxon>Darwinuloidea</taxon>
        <taxon>Darwinulidae</taxon>
        <taxon>Darwinula</taxon>
    </lineage>
</organism>
<dbReference type="EMBL" id="CAJPEV010000191">
    <property type="protein sequence ID" value="CAG0882069.1"/>
    <property type="molecule type" value="Genomic_DNA"/>
</dbReference>
<feature type="compositionally biased region" description="Polar residues" evidence="7">
    <location>
        <begin position="387"/>
        <end position="398"/>
    </location>
</feature>
<keyword evidence="6" id="KW-0175">Coiled coil</keyword>
<dbReference type="Pfam" id="PF17098">
    <property type="entry name" value="Wtap"/>
    <property type="match status" value="1"/>
</dbReference>
<keyword evidence="9" id="KW-1185">Reference proteome</keyword>
<dbReference type="OrthoDB" id="3366661at2759"/>
<feature type="region of interest" description="Disordered" evidence="7">
    <location>
        <begin position="387"/>
        <end position="493"/>
    </location>
</feature>
<keyword evidence="4" id="KW-0508">mRNA splicing</keyword>
<sequence length="493" mass="55776">MSETEPNVEVSRLKLTLDDLEQLSKEELIIRWNEQDHYIDYLEDKQATVPEKKDEPNQQEIIEKLRTQLLEAARKESVLVMRLTTKEQEHQDLLNQINELKASQTPGISSLRSHLMDPAVNLVSCRLKRDLDDLKRRLEETQNELNAWKFTPDSNTGKRLMAKCRLLYQENEELGKMVSAGRVAKLEGDLALQKNFSAELKKSQSELEEFLSELDEDVEGLQSTIYYLQKQLQETKDQVEQLIHDNEALRRTQSTQPAAANIEELTNGPIAIDPDESIEQGEMLEPEDIPKEVEIQENNNIDEGEDEVQTQESASEGHGEEVEELEEEVQVEEEEEEETRAESSQAIEADDATMDSEEGTQSELVSSSRDQSSHAAACVEYDLEYSQLDTEQPDSSGLKNHHHSNNAACYGMRTRSARKRQSNNQDFSVSSSNNGHNSSNSNKRLVDGPLPPRTSKRLRYAQDEANQEPDEGQSSSLASLTNGLTQDSGSIDE</sequence>
<keyword evidence="5" id="KW-0539">Nucleus</keyword>
<evidence type="ECO:0000256" key="1">
    <source>
        <dbReference type="ARBA" id="ARBA00004123"/>
    </source>
</evidence>
<feature type="compositionally biased region" description="Acidic residues" evidence="7">
    <location>
        <begin position="273"/>
        <end position="287"/>
    </location>
</feature>
<feature type="coiled-coil region" evidence="6">
    <location>
        <begin position="83"/>
        <end position="151"/>
    </location>
</feature>
<dbReference type="GO" id="GO:0016556">
    <property type="term" value="P:mRNA modification"/>
    <property type="evidence" value="ECO:0007669"/>
    <property type="project" value="InterPro"/>
</dbReference>
<dbReference type="GO" id="GO:0000381">
    <property type="term" value="P:regulation of alternative mRNA splicing, via spliceosome"/>
    <property type="evidence" value="ECO:0007669"/>
    <property type="project" value="InterPro"/>
</dbReference>
<feature type="compositionally biased region" description="Polar residues" evidence="7">
    <location>
        <begin position="361"/>
        <end position="374"/>
    </location>
</feature>
<proteinExistence type="inferred from homology"/>
<feature type="coiled-coil region" evidence="6">
    <location>
        <begin position="193"/>
        <end position="252"/>
    </location>
</feature>